<reference evidence="2" key="1">
    <citation type="submission" date="2019-08" db="EMBL/GenBank/DDBJ databases">
        <title>The improved chromosome-level genome for the pearl oyster Pinctada fucata martensii using PacBio sequencing and Hi-C.</title>
        <authorList>
            <person name="Zheng Z."/>
        </authorList>
    </citation>
    <scope>NUCLEOTIDE SEQUENCE</scope>
    <source>
        <strain evidence="2">ZZ-2019</strain>
        <tissue evidence="2">Adductor muscle</tissue>
    </source>
</reference>
<dbReference type="Proteomes" id="UP001186944">
    <property type="component" value="Unassembled WGS sequence"/>
</dbReference>
<evidence type="ECO:0000313" key="3">
    <source>
        <dbReference type="Proteomes" id="UP001186944"/>
    </source>
</evidence>
<organism evidence="2 3">
    <name type="scientific">Pinctada imbricata</name>
    <name type="common">Atlantic pearl-oyster</name>
    <name type="synonym">Pinctada martensii</name>
    <dbReference type="NCBI Taxonomy" id="66713"/>
    <lineage>
        <taxon>Eukaryota</taxon>
        <taxon>Metazoa</taxon>
        <taxon>Spiralia</taxon>
        <taxon>Lophotrochozoa</taxon>
        <taxon>Mollusca</taxon>
        <taxon>Bivalvia</taxon>
        <taxon>Autobranchia</taxon>
        <taxon>Pteriomorphia</taxon>
        <taxon>Pterioida</taxon>
        <taxon>Pterioidea</taxon>
        <taxon>Pteriidae</taxon>
        <taxon>Pinctada</taxon>
    </lineage>
</organism>
<proteinExistence type="predicted"/>
<comment type="caution">
    <text evidence="2">The sequence shown here is derived from an EMBL/GenBank/DDBJ whole genome shotgun (WGS) entry which is preliminary data.</text>
</comment>
<dbReference type="AlphaFoldDB" id="A0AA88YFQ6"/>
<keyword evidence="1" id="KW-0812">Transmembrane</keyword>
<accession>A0AA88YFQ6</accession>
<feature type="transmembrane region" description="Helical" evidence="1">
    <location>
        <begin position="104"/>
        <end position="122"/>
    </location>
</feature>
<keyword evidence="1" id="KW-1133">Transmembrane helix</keyword>
<dbReference type="EMBL" id="VSWD01000005">
    <property type="protein sequence ID" value="KAK3103918.1"/>
    <property type="molecule type" value="Genomic_DNA"/>
</dbReference>
<gene>
    <name evidence="2" type="ORF">FSP39_022894</name>
</gene>
<keyword evidence="3" id="KW-1185">Reference proteome</keyword>
<sequence length="253" mass="29401">MTNLLTYLAFHIHLYHIEKYRGQHLQYLSYREACVSLHPKILSGCSENIEPLNYRSWIGRVSAVVARSLLTSKVPGSNLRFGEGSYVGGDYLRKLNGMSRLKRIYLIGSIVLLLAPVFVIHYQDGLYTNIHNDKAFDSERFALRKLNSDVENFDTSPGRMFRGESKERTKYIIDYEAIKDDRRSIENKTLGGFGNKYLRANHKLTEGENRMENNVGRRHNSPGPPPLEEEKFYHIHKIQCQHLRHRAIHLWSL</sequence>
<name>A0AA88YFQ6_PINIB</name>
<protein>
    <submittedName>
        <fullName evidence="2">Uncharacterized protein</fullName>
    </submittedName>
</protein>
<evidence type="ECO:0000256" key="1">
    <source>
        <dbReference type="SAM" id="Phobius"/>
    </source>
</evidence>
<keyword evidence="1" id="KW-0472">Membrane</keyword>
<evidence type="ECO:0000313" key="2">
    <source>
        <dbReference type="EMBL" id="KAK3103918.1"/>
    </source>
</evidence>